<evidence type="ECO:0000313" key="5">
    <source>
        <dbReference type="Proteomes" id="UP001443914"/>
    </source>
</evidence>
<dbReference type="GO" id="GO:0016787">
    <property type="term" value="F:hydrolase activity"/>
    <property type="evidence" value="ECO:0007669"/>
    <property type="project" value="UniProtKB-KW"/>
</dbReference>
<keyword evidence="1" id="KW-0227">DNA damage</keyword>
<keyword evidence="1" id="KW-0234">DNA repair</keyword>
<dbReference type="GO" id="GO:0006310">
    <property type="term" value="P:DNA recombination"/>
    <property type="evidence" value="ECO:0007669"/>
    <property type="project" value="UniProtKB-KW"/>
</dbReference>
<dbReference type="Gene3D" id="3.40.50.300">
    <property type="entry name" value="P-loop containing nucleotide triphosphate hydrolases"/>
    <property type="match status" value="2"/>
</dbReference>
<keyword evidence="1" id="KW-0378">Hydrolase</keyword>
<dbReference type="GO" id="GO:0006281">
    <property type="term" value="P:DNA repair"/>
    <property type="evidence" value="ECO:0007669"/>
    <property type="project" value="UniProtKB-KW"/>
</dbReference>
<keyword evidence="1" id="KW-0067">ATP-binding</keyword>
<dbReference type="EC" id="5.6.2.3" evidence="1"/>
<dbReference type="InterPro" id="IPR025476">
    <property type="entry name" value="Helitron_helicase-like"/>
</dbReference>
<dbReference type="AlphaFoldDB" id="A0AAW1IKL7"/>
<dbReference type="GO" id="GO:0000723">
    <property type="term" value="P:telomere maintenance"/>
    <property type="evidence" value="ECO:0007669"/>
    <property type="project" value="InterPro"/>
</dbReference>
<organism evidence="4 5">
    <name type="scientific">Saponaria officinalis</name>
    <name type="common">Common soapwort</name>
    <name type="synonym">Lychnis saponaria</name>
    <dbReference type="NCBI Taxonomy" id="3572"/>
    <lineage>
        <taxon>Eukaryota</taxon>
        <taxon>Viridiplantae</taxon>
        <taxon>Streptophyta</taxon>
        <taxon>Embryophyta</taxon>
        <taxon>Tracheophyta</taxon>
        <taxon>Spermatophyta</taxon>
        <taxon>Magnoliopsida</taxon>
        <taxon>eudicotyledons</taxon>
        <taxon>Gunneridae</taxon>
        <taxon>Pentapetalae</taxon>
        <taxon>Caryophyllales</taxon>
        <taxon>Caryophyllaceae</taxon>
        <taxon>Caryophylleae</taxon>
        <taxon>Saponaria</taxon>
    </lineage>
</organism>
<comment type="cofactor">
    <cofactor evidence="1">
        <name>Mg(2+)</name>
        <dbReference type="ChEBI" id="CHEBI:18420"/>
    </cofactor>
</comment>
<dbReference type="PANTHER" id="PTHR10492:SF94">
    <property type="entry name" value="ATP-DEPENDENT DNA HELICASE"/>
    <property type="match status" value="1"/>
</dbReference>
<dbReference type="GO" id="GO:0005524">
    <property type="term" value="F:ATP binding"/>
    <property type="evidence" value="ECO:0007669"/>
    <property type="project" value="UniProtKB-KW"/>
</dbReference>
<evidence type="ECO:0000313" key="4">
    <source>
        <dbReference type="EMBL" id="KAK9690194.1"/>
    </source>
</evidence>
<dbReference type="SUPFAM" id="SSF52540">
    <property type="entry name" value="P-loop containing nucleoside triphosphate hydrolases"/>
    <property type="match status" value="1"/>
</dbReference>
<protein>
    <recommendedName>
        <fullName evidence="1">ATP-dependent DNA helicase</fullName>
        <ecNumber evidence="1">5.6.2.3</ecNumber>
    </recommendedName>
</protein>
<reference evidence="4" key="1">
    <citation type="submission" date="2024-03" db="EMBL/GenBank/DDBJ databases">
        <title>WGS assembly of Saponaria officinalis var. Norfolk2.</title>
        <authorList>
            <person name="Jenkins J."/>
            <person name="Shu S."/>
            <person name="Grimwood J."/>
            <person name="Barry K."/>
            <person name="Goodstein D."/>
            <person name="Schmutz J."/>
            <person name="Leebens-Mack J."/>
            <person name="Osbourn A."/>
        </authorList>
    </citation>
    <scope>NUCLEOTIDE SEQUENCE [LARGE SCALE GENOMIC DNA]</scope>
    <source>
        <strain evidence="4">JIC</strain>
    </source>
</reference>
<dbReference type="PANTHER" id="PTHR10492">
    <property type="match status" value="1"/>
</dbReference>
<sequence>MLPAQTGQPSPVQPLKLPDTKQCPDCGALKFAFESLHFCCGNGQIKLPENEYTRELVHLFTSKEEYAINFRKYARLYNNIFAFSSIGGNFDVNTKKGIYVFKLHGQIYHNVPSLIPSDAQPRYLQLYFYDELHKNVIDILMHITQTNPYAKFFGTHSESPHILVTGKSNESHRIMNYYGCYDPLQYPLLFPRGECGWNQGLPKITIGRTQVTNTRQGRTPLSELQSAEEVVHEEARNSADGLLSNDKQVSCREYYYYKLQSRPNNMLLRVGRCLQQYMVDMYVKIENTRLDFFRKNQDTIRAKLYQGILDTFESGENCAANVGRRVILPPTFIGGPRDMKKRYLNAMSLVQKYGKLDLFITMTCNAAWPEIKEQLSAGEEAQNRPELVARIMEQHIFGEVAALIYVVEFQKRGLSHAHFLIILKPSFRMKCPEDFDKFVSAEIPSESEVHLRKAVLRHMMHGPCGQLNPECQCMKHKSAMRKCKYGYPKKFMDNTSNNSEGYPMYRRRNSGEAAIIRKHKLDNRWVIPYNLYLLALFDCHLNVEVYSTIQAVKYLYKYVYKGHDRVSFNVVQNKGLTPIDEIEQYQSGRWVSPCEAAWRIFEFDLFEMHPPVMPLPIYLPNMQIIQIRPHERLDTIVSTESRTRTPLTEFFRMNKDNGGGNILYGDFTEKYRWDTSQKTWFRRKNKLIVIGRLVFVAPAEGERYFLRLLLLHVRGPKSFEDLLTVDGYKCCTFQEVALKLRLLEEDDAVDMCLKEACEIQMPFALRRLFSTVLIFCQPSDPKILWTKYYKHLSEDFRHQNGKCPDKVRHLTVRAVEQYLEAMGKTLKCTGKTFLYNALYVEVRLMGKIVLPTATSGITASNIPSGKTARSRFKIPIDLESSLSCDVPKQGSLAALIRETDLIIWDEASMARKENVESLETLLRDLCNPHLPFGGKSQKEVVDASLVSSHLWLRLIRFRLVENIRARQDPVFANFLLALGNGELQHEDHGFVELPGNIVRSTKNVAVDPLIQITSIIFDELQQGTSNPEIFTTRAILTPINEDVDALNSVLMEKFPGNAICYKSFDTMLDDNCNVYPAEFINKLCTGGMSPHDLVLKENCPVILIVCSHFFPNLIDCIITTGHHKGEHVIIPRVKIRPSASNGYPFHFTMTINKSQGQTLNQVAVYLPQPCFSPGQLYVALSRARKAAQVSVFAAKNSNGLPQTYAKNVVSYEVLRLAGIL</sequence>
<comment type="similarity">
    <text evidence="1">Belongs to the helicase family.</text>
</comment>
<feature type="domain" description="DNA helicase Pif1-like DEAD-box helicase" evidence="2">
    <location>
        <begin position="828"/>
        <end position="987"/>
    </location>
</feature>
<keyword evidence="1" id="KW-0547">Nucleotide-binding</keyword>
<keyword evidence="1" id="KW-0233">DNA recombination</keyword>
<dbReference type="InterPro" id="IPR027417">
    <property type="entry name" value="P-loop_NTPase"/>
</dbReference>
<dbReference type="InterPro" id="IPR010285">
    <property type="entry name" value="DNA_helicase_pif1-like_DEAD"/>
</dbReference>
<accession>A0AAW1IKL7</accession>
<comment type="catalytic activity">
    <reaction evidence="1">
        <text>ATP + H2O = ADP + phosphate + H(+)</text>
        <dbReference type="Rhea" id="RHEA:13065"/>
        <dbReference type="ChEBI" id="CHEBI:15377"/>
        <dbReference type="ChEBI" id="CHEBI:15378"/>
        <dbReference type="ChEBI" id="CHEBI:30616"/>
        <dbReference type="ChEBI" id="CHEBI:43474"/>
        <dbReference type="ChEBI" id="CHEBI:456216"/>
        <dbReference type="EC" id="5.6.2.3"/>
    </reaction>
</comment>
<keyword evidence="5" id="KW-1185">Reference proteome</keyword>
<dbReference type="GO" id="GO:0043139">
    <property type="term" value="F:5'-3' DNA helicase activity"/>
    <property type="evidence" value="ECO:0007669"/>
    <property type="project" value="UniProtKB-EC"/>
</dbReference>
<gene>
    <name evidence="4" type="ORF">RND81_09G110600</name>
</gene>
<proteinExistence type="inferred from homology"/>
<evidence type="ECO:0000259" key="2">
    <source>
        <dbReference type="Pfam" id="PF05970"/>
    </source>
</evidence>
<comment type="caution">
    <text evidence="4">The sequence shown here is derived from an EMBL/GenBank/DDBJ whole genome shotgun (WGS) entry which is preliminary data.</text>
</comment>
<dbReference type="EMBL" id="JBDFQZ010000009">
    <property type="protein sequence ID" value="KAK9690194.1"/>
    <property type="molecule type" value="Genomic_DNA"/>
</dbReference>
<dbReference type="Pfam" id="PF05970">
    <property type="entry name" value="PIF1"/>
    <property type="match status" value="1"/>
</dbReference>
<dbReference type="Proteomes" id="UP001443914">
    <property type="component" value="Unassembled WGS sequence"/>
</dbReference>
<dbReference type="CDD" id="cd18809">
    <property type="entry name" value="SF1_C_RecD"/>
    <property type="match status" value="1"/>
</dbReference>
<evidence type="ECO:0000259" key="3">
    <source>
        <dbReference type="Pfam" id="PF14214"/>
    </source>
</evidence>
<dbReference type="Pfam" id="PF14214">
    <property type="entry name" value="Helitron_like_N"/>
    <property type="match status" value="1"/>
</dbReference>
<keyword evidence="1" id="KW-0347">Helicase</keyword>
<evidence type="ECO:0000256" key="1">
    <source>
        <dbReference type="RuleBase" id="RU363044"/>
    </source>
</evidence>
<name>A0AAW1IKL7_SAPOF</name>
<feature type="domain" description="Helitron helicase-like" evidence="3">
    <location>
        <begin position="254"/>
        <end position="421"/>
    </location>
</feature>